<comment type="similarity">
    <text evidence="2 8">Belongs to the V-ATPase proteolipid subunit family.</text>
</comment>
<dbReference type="PRINTS" id="PR00122">
    <property type="entry name" value="VACATPASE"/>
</dbReference>
<dbReference type="InterPro" id="IPR000245">
    <property type="entry name" value="ATPase_proteolipid_csu"/>
</dbReference>
<dbReference type="EMBL" id="DRLF01000395">
    <property type="protein sequence ID" value="HEC07465.1"/>
    <property type="molecule type" value="Genomic_DNA"/>
</dbReference>
<evidence type="ECO:0000256" key="5">
    <source>
        <dbReference type="ARBA" id="ARBA00022989"/>
    </source>
</evidence>
<accession>A0A831RZ60</accession>
<sequence>MYWMVTILSLSLLALIGTGIYLEIRPLNPNRNTQNRWKAVVGANLLLFVGAQVGLLVLGMHDAMAEVAAVDAGGAREISVGLGLSLIGIGIPTALATIGAGIAVGPVGAASLAVISEKPELFGRTLIYLGLAEGIAIYGLVVTILMLGKIG</sequence>
<evidence type="ECO:0000313" key="10">
    <source>
        <dbReference type="EMBL" id="HEC07465.1"/>
    </source>
</evidence>
<evidence type="ECO:0000256" key="3">
    <source>
        <dbReference type="ARBA" id="ARBA00022448"/>
    </source>
</evidence>
<evidence type="ECO:0000256" key="7">
    <source>
        <dbReference type="ARBA" id="ARBA00023136"/>
    </source>
</evidence>
<evidence type="ECO:0000256" key="4">
    <source>
        <dbReference type="ARBA" id="ARBA00022692"/>
    </source>
</evidence>
<evidence type="ECO:0000259" key="9">
    <source>
        <dbReference type="Pfam" id="PF00137"/>
    </source>
</evidence>
<name>A0A831RZ60_9GAMM</name>
<gene>
    <name evidence="10" type="ORF">ENJ12_11460</name>
</gene>
<dbReference type="GO" id="GO:0033179">
    <property type="term" value="C:proton-transporting V-type ATPase, V0 domain"/>
    <property type="evidence" value="ECO:0007669"/>
    <property type="project" value="InterPro"/>
</dbReference>
<dbReference type="Proteomes" id="UP000886339">
    <property type="component" value="Unassembled WGS sequence"/>
</dbReference>
<keyword evidence="7 8" id="KW-0472">Membrane</keyword>
<feature type="domain" description="V-ATPase proteolipid subunit C-like" evidence="9">
    <location>
        <begin position="87"/>
        <end position="146"/>
    </location>
</feature>
<dbReference type="Pfam" id="PF00137">
    <property type="entry name" value="ATP-synt_C"/>
    <property type="match status" value="1"/>
</dbReference>
<evidence type="ECO:0000256" key="8">
    <source>
        <dbReference type="RuleBase" id="RU363060"/>
    </source>
</evidence>
<evidence type="ECO:0000256" key="1">
    <source>
        <dbReference type="ARBA" id="ARBA00004141"/>
    </source>
</evidence>
<evidence type="ECO:0000256" key="6">
    <source>
        <dbReference type="ARBA" id="ARBA00023065"/>
    </source>
</evidence>
<comment type="caution">
    <text evidence="10">The sequence shown here is derived from an EMBL/GenBank/DDBJ whole genome shotgun (WGS) entry which is preliminary data.</text>
</comment>
<dbReference type="SUPFAM" id="SSF81333">
    <property type="entry name" value="F1F0 ATP synthase subunit C"/>
    <property type="match status" value="1"/>
</dbReference>
<organism evidence="10">
    <name type="scientific">Thiolapillus brandeum</name>
    <dbReference type="NCBI Taxonomy" id="1076588"/>
    <lineage>
        <taxon>Bacteria</taxon>
        <taxon>Pseudomonadati</taxon>
        <taxon>Pseudomonadota</taxon>
        <taxon>Gammaproteobacteria</taxon>
        <taxon>Chromatiales</taxon>
        <taxon>Sedimenticolaceae</taxon>
        <taxon>Thiolapillus</taxon>
    </lineage>
</organism>
<dbReference type="Gene3D" id="1.20.120.610">
    <property type="entry name" value="lithium bound rotor ring of v- atpase"/>
    <property type="match status" value="1"/>
</dbReference>
<evidence type="ECO:0000256" key="2">
    <source>
        <dbReference type="ARBA" id="ARBA00007296"/>
    </source>
</evidence>
<reference evidence="10" key="1">
    <citation type="journal article" date="2020" name="mSystems">
        <title>Genome- and Community-Level Interaction Insights into Carbon Utilization and Element Cycling Functions of Hydrothermarchaeota in Hydrothermal Sediment.</title>
        <authorList>
            <person name="Zhou Z."/>
            <person name="Liu Y."/>
            <person name="Xu W."/>
            <person name="Pan J."/>
            <person name="Luo Z.H."/>
            <person name="Li M."/>
        </authorList>
    </citation>
    <scope>NUCLEOTIDE SEQUENCE [LARGE SCALE GENOMIC DNA]</scope>
    <source>
        <strain evidence="10">HyVt-458</strain>
    </source>
</reference>
<dbReference type="InterPro" id="IPR002379">
    <property type="entry name" value="ATPase_proteolipid_c-like_dom"/>
</dbReference>
<feature type="transmembrane region" description="Helical" evidence="8">
    <location>
        <begin position="80"/>
        <end position="105"/>
    </location>
</feature>
<dbReference type="InterPro" id="IPR035921">
    <property type="entry name" value="F/V-ATP_Csub_sf"/>
</dbReference>
<dbReference type="CDD" id="cd18120">
    <property type="entry name" value="ATP-synt_Vo_Ao_c"/>
    <property type="match status" value="1"/>
</dbReference>
<dbReference type="AlphaFoldDB" id="A0A831RZ60"/>
<feature type="transmembrane region" description="Helical" evidence="8">
    <location>
        <begin position="125"/>
        <end position="147"/>
    </location>
</feature>
<feature type="transmembrane region" description="Helical" evidence="8">
    <location>
        <begin position="38"/>
        <end position="59"/>
    </location>
</feature>
<comment type="subcellular location">
    <subcellularLocation>
        <location evidence="1">Membrane</location>
        <topology evidence="1">Multi-pass membrane protein</topology>
    </subcellularLocation>
</comment>
<protein>
    <submittedName>
        <fullName evidence="10">ATPase</fullName>
    </submittedName>
</protein>
<keyword evidence="6 8" id="KW-0406">Ion transport</keyword>
<dbReference type="GO" id="GO:0046961">
    <property type="term" value="F:proton-transporting ATPase activity, rotational mechanism"/>
    <property type="evidence" value="ECO:0007669"/>
    <property type="project" value="InterPro"/>
</dbReference>
<keyword evidence="5 8" id="KW-1133">Transmembrane helix</keyword>
<keyword evidence="4 8" id="KW-0812">Transmembrane</keyword>
<proteinExistence type="inferred from homology"/>
<keyword evidence="3 8" id="KW-0813">Transport</keyword>